<dbReference type="Proteomes" id="UP000314987">
    <property type="component" value="Unassembled WGS sequence"/>
</dbReference>
<feature type="compositionally biased region" description="Polar residues" evidence="1">
    <location>
        <begin position="418"/>
        <end position="428"/>
    </location>
</feature>
<feature type="compositionally biased region" description="Acidic residues" evidence="1">
    <location>
        <begin position="531"/>
        <end position="542"/>
    </location>
</feature>
<keyword evidence="3" id="KW-1185">Reference proteome</keyword>
<feature type="compositionally biased region" description="Basic and acidic residues" evidence="1">
    <location>
        <begin position="316"/>
        <end position="331"/>
    </location>
</feature>
<dbReference type="GO" id="GO:0005882">
    <property type="term" value="C:intermediate filament"/>
    <property type="evidence" value="ECO:0007669"/>
    <property type="project" value="TreeGrafter"/>
</dbReference>
<reference evidence="2" key="2">
    <citation type="submission" date="2025-08" db="UniProtKB">
        <authorList>
            <consortium name="Ensembl"/>
        </authorList>
    </citation>
    <scope>IDENTIFICATION</scope>
</reference>
<feature type="compositionally biased region" description="Basic and acidic residues" evidence="1">
    <location>
        <begin position="193"/>
        <end position="214"/>
    </location>
</feature>
<dbReference type="PANTHER" id="PTHR47051">
    <property type="entry name" value="NESTIN"/>
    <property type="match status" value="1"/>
</dbReference>
<dbReference type="InterPro" id="IPR031211">
    <property type="entry name" value="Nestin"/>
</dbReference>
<dbReference type="GO" id="GO:0031730">
    <property type="term" value="F:CCR5 chemokine receptor binding"/>
    <property type="evidence" value="ECO:0007669"/>
    <property type="project" value="TreeGrafter"/>
</dbReference>
<sequence>MQKTLRSLGEENEEILNSPKEGNLEREENQDSLGSSEENKQETVSSLEGVLERKENQETLGSPDDIQEMVRSPEDLEREDNQETLGLPEENQEILKPLKEEIQEILCFSEEGNQERKEMKEILGSSEKEMQETLRSLDEGNLEMEGNQKIPEEGKGDLERKENQETLQSLEVESLALQKPEDVARMGQGHSSGGDEKGPREIGKDHEETAKLKPGEQSGLERNWEVVEEAGLQYGGPAESWQAGEEELGSQESEEQKFPTQETIEEGMTKGPQVEFREVESLELGAMAEQMLKEDGAFRESDGVAPGDNGSIVRLKASEREEVRNQEQLEREESESESENWEEGPSESHYREVILETSVEQLERQSGKDVQETDELNWQSNKLLMESGSHPHLEAPELVEEPEQGKALGMGEDRRPPSDTSAETTIDNTAGDEGTAIQSHLMGQGGPQEETKEEVRASEDLQSPQVEGDSEQMPQPSSSLPKDPLVSSFRAESNQELWESWETEERTRASEELVREIGKVGVQDSSAVFQEEVEESEEDDLSETLPDSTPLGLYSRDPDSPSWGIIGKQHPSPQEQHKDDTWDPPPRHAEASKAQPCEGEEDEEGAPDSEVSEDFEDLAADASFLPGGLGGLVGTERHGSELLLDPPTWDQDGESDGFADEEESAEEEEDGDDDDDDDNVGRGEGIRHWKLGPSLGSPVSYHQGEEPKEERDRNTDAPSDAGEREGAENPSPAVLEVEKEMEPSGRPKSLDSDIQSDSEEEHSHETEARGHSDLEEEELETPLPQSQGLLGVSDLSPLDKEDQASDGDLIERPCRVDDSIRKSGASLNGGGPSLDQPDDLRGEILNGLGKLEEASQGKLWALEREGGEGKALGEELSSHTQWSGGPLILEQRPFLKFTHSKEEDGDSWSSGDE</sequence>
<evidence type="ECO:0000256" key="1">
    <source>
        <dbReference type="SAM" id="MobiDB-lite"/>
    </source>
</evidence>
<feature type="region of interest" description="Disordered" evidence="1">
    <location>
        <begin position="894"/>
        <end position="913"/>
    </location>
</feature>
<evidence type="ECO:0000313" key="3">
    <source>
        <dbReference type="Proteomes" id="UP000314987"/>
    </source>
</evidence>
<feature type="compositionally biased region" description="Basic and acidic residues" evidence="1">
    <location>
        <begin position="503"/>
        <end position="518"/>
    </location>
</feature>
<organism evidence="2 3">
    <name type="scientific">Vombatus ursinus</name>
    <name type="common">Common wombat</name>
    <dbReference type="NCBI Taxonomy" id="29139"/>
    <lineage>
        <taxon>Eukaryota</taxon>
        <taxon>Metazoa</taxon>
        <taxon>Chordata</taxon>
        <taxon>Craniata</taxon>
        <taxon>Vertebrata</taxon>
        <taxon>Euteleostomi</taxon>
        <taxon>Mammalia</taxon>
        <taxon>Metatheria</taxon>
        <taxon>Diprotodontia</taxon>
        <taxon>Vombatidae</taxon>
        <taxon>Vombatus</taxon>
    </lineage>
</organism>
<feature type="compositionally biased region" description="Basic and acidic residues" evidence="1">
    <location>
        <begin position="361"/>
        <end position="371"/>
    </location>
</feature>
<dbReference type="STRING" id="29139.ENSVURP00010018391"/>
<reference evidence="3" key="1">
    <citation type="submission" date="2018-12" db="EMBL/GenBank/DDBJ databases">
        <authorList>
            <person name="Yazar S."/>
        </authorList>
    </citation>
    <scope>NUCLEOTIDE SEQUENCE [LARGE SCALE GENOMIC DNA]</scope>
</reference>
<feature type="region of interest" description="Disordered" evidence="1">
    <location>
        <begin position="865"/>
        <end position="884"/>
    </location>
</feature>
<feature type="compositionally biased region" description="Basic and acidic residues" evidence="1">
    <location>
        <begin position="114"/>
        <end position="138"/>
    </location>
</feature>
<feature type="compositionally biased region" description="Basic and acidic residues" evidence="1">
    <location>
        <begin position="449"/>
        <end position="459"/>
    </location>
</feature>
<protein>
    <recommendedName>
        <fullName evidence="4">Nestin</fullName>
    </recommendedName>
</protein>
<feature type="compositionally biased region" description="Basic and acidic residues" evidence="1">
    <location>
        <begin position="865"/>
        <end position="877"/>
    </location>
</feature>
<feature type="compositionally biased region" description="Acidic residues" evidence="1">
    <location>
        <begin position="903"/>
        <end position="913"/>
    </location>
</feature>
<dbReference type="Ensembl" id="ENSVURT00010020911.1">
    <property type="protein sequence ID" value="ENSVURP00010018391.1"/>
    <property type="gene ID" value="ENSVURG00010014028.1"/>
</dbReference>
<dbReference type="AlphaFoldDB" id="A0A4X2L8I3"/>
<evidence type="ECO:0000313" key="2">
    <source>
        <dbReference type="Ensembl" id="ENSVURP00010018391.1"/>
    </source>
</evidence>
<dbReference type="GO" id="GO:0030844">
    <property type="term" value="P:positive regulation of intermediate filament depolymerization"/>
    <property type="evidence" value="ECO:0007669"/>
    <property type="project" value="TreeGrafter"/>
</dbReference>
<feature type="compositionally biased region" description="Acidic residues" evidence="1">
    <location>
        <begin position="651"/>
        <end position="678"/>
    </location>
</feature>
<dbReference type="GeneTree" id="ENSGT00940000162240"/>
<proteinExistence type="predicted"/>
<feature type="compositionally biased region" description="Basic and acidic residues" evidence="1">
    <location>
        <begin position="761"/>
        <end position="773"/>
    </location>
</feature>
<feature type="compositionally biased region" description="Basic and acidic residues" evidence="1">
    <location>
        <begin position="150"/>
        <end position="164"/>
    </location>
</feature>
<feature type="compositionally biased region" description="Basic and acidic residues" evidence="1">
    <location>
        <begin position="71"/>
        <end position="81"/>
    </location>
</feature>
<evidence type="ECO:0008006" key="4">
    <source>
        <dbReference type="Google" id="ProtNLM"/>
    </source>
</evidence>
<accession>A0A4X2L8I3</accession>
<feature type="compositionally biased region" description="Basic and acidic residues" evidence="1">
    <location>
        <begin position="575"/>
        <end position="591"/>
    </location>
</feature>
<feature type="compositionally biased region" description="Basic and acidic residues" evidence="1">
    <location>
        <begin position="736"/>
        <end position="751"/>
    </location>
</feature>
<feature type="region of interest" description="Disordered" evidence="1">
    <location>
        <begin position="1"/>
        <end position="92"/>
    </location>
</feature>
<dbReference type="PANTHER" id="PTHR47051:SF1">
    <property type="entry name" value="NESTIN"/>
    <property type="match status" value="1"/>
</dbReference>
<feature type="region of interest" description="Disordered" evidence="1">
    <location>
        <begin position="293"/>
        <end position="841"/>
    </location>
</feature>
<feature type="compositionally biased region" description="Acidic residues" evidence="1">
    <location>
        <begin position="332"/>
        <end position="345"/>
    </location>
</feature>
<feature type="compositionally biased region" description="Basic and acidic residues" evidence="1">
    <location>
        <begin position="293"/>
        <end position="302"/>
    </location>
</feature>
<feature type="compositionally biased region" description="Acidic residues" evidence="1">
    <location>
        <begin position="244"/>
        <end position="253"/>
    </location>
</feature>
<feature type="compositionally biased region" description="Basic and acidic residues" evidence="1">
    <location>
        <begin position="797"/>
        <end position="821"/>
    </location>
</feature>
<feature type="region of interest" description="Disordered" evidence="1">
    <location>
        <begin position="114"/>
        <end position="274"/>
    </location>
</feature>
<feature type="compositionally biased region" description="Acidic residues" evidence="1">
    <location>
        <begin position="598"/>
        <end position="619"/>
    </location>
</feature>
<feature type="compositionally biased region" description="Polar residues" evidence="1">
    <location>
        <begin position="31"/>
        <end position="46"/>
    </location>
</feature>
<name>A0A4X2L8I3_VOMUR</name>
<reference evidence="2" key="3">
    <citation type="submission" date="2025-09" db="UniProtKB">
        <authorList>
            <consortium name="Ensembl"/>
        </authorList>
    </citation>
    <scope>IDENTIFICATION</scope>
</reference>
<feature type="compositionally biased region" description="Basic and acidic residues" evidence="1">
    <location>
        <begin position="703"/>
        <end position="727"/>
    </location>
</feature>
<dbReference type="GO" id="GO:0019215">
    <property type="term" value="F:intermediate filament binding"/>
    <property type="evidence" value="ECO:0007669"/>
    <property type="project" value="InterPro"/>
</dbReference>